<dbReference type="SUPFAM" id="SSF52499">
    <property type="entry name" value="Isochorismatase-like hydrolases"/>
    <property type="match status" value="1"/>
</dbReference>
<evidence type="ECO:0000313" key="3">
    <source>
        <dbReference type="EMBL" id="OSI32218.1"/>
    </source>
</evidence>
<organism evidence="2 4">
    <name type="scientific">Neisseria dumasiana</name>
    <dbReference type="NCBI Taxonomy" id="1931275"/>
    <lineage>
        <taxon>Bacteria</taxon>
        <taxon>Pseudomonadati</taxon>
        <taxon>Pseudomonadota</taxon>
        <taxon>Betaproteobacteria</taxon>
        <taxon>Neisseriales</taxon>
        <taxon>Neisseriaceae</taxon>
        <taxon>Neisseria</taxon>
    </lineage>
</organism>
<proteinExistence type="predicted"/>
<dbReference type="Proteomes" id="UP000193346">
    <property type="component" value="Unassembled WGS sequence"/>
</dbReference>
<dbReference type="InterPro" id="IPR000868">
    <property type="entry name" value="Isochorismatase-like_dom"/>
</dbReference>
<dbReference type="EMBL" id="MTAC01000028">
    <property type="protein sequence ID" value="OSI32218.1"/>
    <property type="molecule type" value="Genomic_DNA"/>
</dbReference>
<dbReference type="OrthoDB" id="8605222at2"/>
<evidence type="ECO:0000313" key="5">
    <source>
        <dbReference type="Proteomes" id="UP000193346"/>
    </source>
</evidence>
<keyword evidence="5" id="KW-1185">Reference proteome</keyword>
<evidence type="ECO:0000313" key="2">
    <source>
        <dbReference type="EMBL" id="OSI23908.1"/>
    </source>
</evidence>
<protein>
    <submittedName>
        <fullName evidence="2">Isochorismatase</fullName>
    </submittedName>
</protein>
<dbReference type="Gene3D" id="3.40.50.850">
    <property type="entry name" value="Isochorismatase-like"/>
    <property type="match status" value="1"/>
</dbReference>
<dbReference type="Pfam" id="PF00857">
    <property type="entry name" value="Isochorismatase"/>
    <property type="match status" value="1"/>
</dbReference>
<reference evidence="2 5" key="1">
    <citation type="submission" date="2017-01" db="EMBL/GenBank/DDBJ databases">
        <authorList>
            <person name="Wolfgang W.J."/>
            <person name="Cole J."/>
            <person name="Wroblewski D."/>
            <person name="Mcginnis J."/>
            <person name="Musser K.A."/>
        </authorList>
    </citation>
    <scope>NUCLEOTIDE SEQUENCE</scope>
    <source>
        <strain evidence="2">124861</strain>
        <strain evidence="3 5">93087</strain>
    </source>
</reference>
<dbReference type="AlphaFoldDB" id="A0A1X3DKB1"/>
<dbReference type="RefSeq" id="WP_085358372.1">
    <property type="nucleotide sequence ID" value="NZ_CP091509.1"/>
</dbReference>
<dbReference type="EMBL" id="MTAB01000005">
    <property type="protein sequence ID" value="OSI23908.1"/>
    <property type="molecule type" value="Genomic_DNA"/>
</dbReference>
<dbReference type="Proteomes" id="UP000193303">
    <property type="component" value="Unassembled WGS sequence"/>
</dbReference>
<dbReference type="InterPro" id="IPR036380">
    <property type="entry name" value="Isochorismatase-like_sf"/>
</dbReference>
<accession>A0A1X3DKB1</accession>
<feature type="domain" description="Isochorismatase-like" evidence="1">
    <location>
        <begin position="91"/>
        <end position="202"/>
    </location>
</feature>
<dbReference type="STRING" id="1931275.BV914_02315"/>
<name>A0A1X3DKB1_9NEIS</name>
<evidence type="ECO:0000259" key="1">
    <source>
        <dbReference type="Pfam" id="PF00857"/>
    </source>
</evidence>
<sequence>MTIIAIDLQPQCRFSCFAANDQQCVHQPENIVPELNRQARFAHKRLLVENISAAKKTLCASLCSGGAGQVHNTFTFSRESQFAIRVESCRGTHLLKGLPSPADYDHAVEVEGDESFSACFHDAKESRSTGLIEWLHAQNAQTVIIGGLAMEQAVLETAAHLAWYNDNWHIIVNLAACSGYTPEDTLKAVYALRQAGITVVASSEELEAAIAAGPTRLMEKVS</sequence>
<reference evidence="4" key="2">
    <citation type="submission" date="2017-01" db="EMBL/GenBank/DDBJ databases">
        <authorList>
            <person name="Mah S.A."/>
            <person name="Swanson W.J."/>
            <person name="Moy G.W."/>
            <person name="Vacquier V.D."/>
        </authorList>
    </citation>
    <scope>NUCLEOTIDE SEQUENCE [LARGE SCALE GENOMIC DNA]</scope>
    <source>
        <strain evidence="4">124861</strain>
    </source>
</reference>
<gene>
    <name evidence="2" type="ORF">BV912_03355</name>
    <name evidence="3" type="ORF">BV913_09810</name>
</gene>
<evidence type="ECO:0000313" key="4">
    <source>
        <dbReference type="Proteomes" id="UP000193303"/>
    </source>
</evidence>
<comment type="caution">
    <text evidence="2">The sequence shown here is derived from an EMBL/GenBank/DDBJ whole genome shotgun (WGS) entry which is preliminary data.</text>
</comment>